<dbReference type="SMART" id="SM00481">
    <property type="entry name" value="POLIIIAc"/>
    <property type="match status" value="1"/>
</dbReference>
<dbReference type="InterPro" id="IPR016195">
    <property type="entry name" value="Pol/histidinol_Pase-like"/>
</dbReference>
<dbReference type="GO" id="GO:0003677">
    <property type="term" value="F:DNA binding"/>
    <property type="evidence" value="ECO:0007669"/>
    <property type="project" value="InterPro"/>
</dbReference>
<dbReference type="SUPFAM" id="SSF47802">
    <property type="entry name" value="DNA polymerase beta, N-terminal domain-like"/>
    <property type="match status" value="1"/>
</dbReference>
<dbReference type="EC" id="2.7.7.7" evidence="2"/>
<dbReference type="PIRSF" id="PIRSF005047">
    <property type="entry name" value="UCP005047_YshC"/>
    <property type="match status" value="1"/>
</dbReference>
<dbReference type="Pfam" id="PF14791">
    <property type="entry name" value="DNA_pol_B_thumb"/>
    <property type="match status" value="1"/>
</dbReference>
<dbReference type="FunFam" id="3.20.20.140:FF:000047">
    <property type="entry name" value="PHP domain-containing protein"/>
    <property type="match status" value="1"/>
</dbReference>
<dbReference type="PANTHER" id="PTHR36928:SF1">
    <property type="entry name" value="PHOSPHATASE YCDX-RELATED"/>
    <property type="match status" value="1"/>
</dbReference>
<dbReference type="Gene3D" id="3.20.20.140">
    <property type="entry name" value="Metal-dependent hydrolases"/>
    <property type="match status" value="1"/>
</dbReference>
<keyword evidence="3" id="KW-0237">DNA synthesis</keyword>
<dbReference type="Gene3D" id="1.10.150.110">
    <property type="entry name" value="DNA polymerase beta, N-terminal domain-like"/>
    <property type="match status" value="1"/>
</dbReference>
<evidence type="ECO:0000259" key="11">
    <source>
        <dbReference type="SMART" id="SM00483"/>
    </source>
</evidence>
<evidence type="ECO:0000256" key="4">
    <source>
        <dbReference type="ARBA" id="ARBA00022679"/>
    </source>
</evidence>
<accession>A0A2Z4Y4P2</accession>
<comment type="catalytic activity">
    <reaction evidence="8">
        <text>DNA(n) + a 2'-deoxyribonucleoside 5'-triphosphate = DNA(n+1) + diphosphate</text>
        <dbReference type="Rhea" id="RHEA:22508"/>
        <dbReference type="Rhea" id="RHEA-COMP:17339"/>
        <dbReference type="Rhea" id="RHEA-COMP:17340"/>
        <dbReference type="ChEBI" id="CHEBI:33019"/>
        <dbReference type="ChEBI" id="CHEBI:61560"/>
        <dbReference type="ChEBI" id="CHEBI:173112"/>
        <dbReference type="EC" id="2.7.7.7"/>
    </reaction>
</comment>
<dbReference type="SUPFAM" id="SSF89550">
    <property type="entry name" value="PHP domain-like"/>
    <property type="match status" value="1"/>
</dbReference>
<dbReference type="InterPro" id="IPR010996">
    <property type="entry name" value="HHH_MUS81"/>
</dbReference>
<dbReference type="InterPro" id="IPR022311">
    <property type="entry name" value="PolX-like"/>
</dbReference>
<keyword evidence="7" id="KW-0239">DNA-directed DNA polymerase</keyword>
<dbReference type="GO" id="GO:0003887">
    <property type="term" value="F:DNA-directed DNA polymerase activity"/>
    <property type="evidence" value="ECO:0007669"/>
    <property type="project" value="UniProtKB-KW"/>
</dbReference>
<feature type="domain" description="Helix-hairpin-helix DNA-binding motif class 1" evidence="9">
    <location>
        <begin position="55"/>
        <end position="74"/>
    </location>
</feature>
<name>A0A2Z4Y4P2_SUMC1</name>
<organism evidence="12 13">
    <name type="scientific">Sumerlaea chitinivorans</name>
    <dbReference type="NCBI Taxonomy" id="2250252"/>
    <lineage>
        <taxon>Bacteria</taxon>
        <taxon>Candidatus Sumerlaeota</taxon>
        <taxon>Candidatus Sumerlaeia</taxon>
        <taxon>Candidatus Sumerlaeales</taxon>
        <taxon>Candidatus Sumerlaeaceae</taxon>
        <taxon>Candidatus Sumerlaea</taxon>
    </lineage>
</organism>
<dbReference type="Gene3D" id="3.30.460.10">
    <property type="entry name" value="Beta Polymerase, domain 2"/>
    <property type="match status" value="1"/>
</dbReference>
<dbReference type="PANTHER" id="PTHR36928">
    <property type="entry name" value="PHOSPHATASE YCDX-RELATED"/>
    <property type="match status" value="1"/>
</dbReference>
<feature type="domain" description="DNA-directed DNA polymerase X" evidence="11">
    <location>
        <begin position="4"/>
        <end position="331"/>
    </location>
</feature>
<dbReference type="InterPro" id="IPR047967">
    <property type="entry name" value="PolX_PHP"/>
</dbReference>
<dbReference type="GO" id="GO:0008270">
    <property type="term" value="F:zinc ion binding"/>
    <property type="evidence" value="ECO:0007669"/>
    <property type="project" value="TreeGrafter"/>
</dbReference>
<feature type="domain" description="Polymerase/histidinol phosphatase N-terminal" evidence="10">
    <location>
        <begin position="355"/>
        <end position="437"/>
    </location>
</feature>
<dbReference type="GO" id="GO:0042578">
    <property type="term" value="F:phosphoric ester hydrolase activity"/>
    <property type="evidence" value="ECO:0007669"/>
    <property type="project" value="TreeGrafter"/>
</dbReference>
<dbReference type="Proteomes" id="UP000262583">
    <property type="component" value="Chromosome"/>
</dbReference>
<evidence type="ECO:0000256" key="1">
    <source>
        <dbReference type="ARBA" id="ARBA00001946"/>
    </source>
</evidence>
<dbReference type="Pfam" id="PF14520">
    <property type="entry name" value="HHH_5"/>
    <property type="match status" value="1"/>
</dbReference>
<dbReference type="SUPFAM" id="SSF81301">
    <property type="entry name" value="Nucleotidyltransferase"/>
    <property type="match status" value="1"/>
</dbReference>
<dbReference type="SMART" id="SM00278">
    <property type="entry name" value="HhH1"/>
    <property type="match status" value="3"/>
</dbReference>
<evidence type="ECO:0000256" key="2">
    <source>
        <dbReference type="ARBA" id="ARBA00012417"/>
    </source>
</evidence>
<dbReference type="KEGG" id="schv:BRCON_1159"/>
<evidence type="ECO:0000256" key="3">
    <source>
        <dbReference type="ARBA" id="ARBA00022634"/>
    </source>
</evidence>
<dbReference type="CDD" id="cd07436">
    <property type="entry name" value="PHP_PolX"/>
    <property type="match status" value="1"/>
</dbReference>
<evidence type="ECO:0000259" key="10">
    <source>
        <dbReference type="SMART" id="SM00481"/>
    </source>
</evidence>
<keyword evidence="5" id="KW-0548">Nucleotidyltransferase</keyword>
<feature type="domain" description="Helix-hairpin-helix DNA-binding motif class 1" evidence="9">
    <location>
        <begin position="95"/>
        <end position="114"/>
    </location>
</feature>
<dbReference type="AlphaFoldDB" id="A0A2Z4Y4P2"/>
<evidence type="ECO:0000256" key="6">
    <source>
        <dbReference type="ARBA" id="ARBA00022705"/>
    </source>
</evidence>
<dbReference type="Pfam" id="PF14716">
    <property type="entry name" value="HHH_8"/>
    <property type="match status" value="1"/>
</dbReference>
<dbReference type="SMART" id="SM00483">
    <property type="entry name" value="POLXc"/>
    <property type="match status" value="1"/>
</dbReference>
<dbReference type="InterPro" id="IPR050243">
    <property type="entry name" value="PHP_phosphatase"/>
</dbReference>
<proteinExistence type="predicted"/>
<dbReference type="InterPro" id="IPR029398">
    <property type="entry name" value="PolB_thumb"/>
</dbReference>
<comment type="cofactor">
    <cofactor evidence="1">
        <name>Mg(2+)</name>
        <dbReference type="ChEBI" id="CHEBI:18420"/>
    </cofactor>
</comment>
<dbReference type="InterPro" id="IPR027421">
    <property type="entry name" value="DNA_pol_lamdba_lyase_dom_sf"/>
</dbReference>
<gene>
    <name evidence="12" type="ORF">BRCON_1159</name>
</gene>
<evidence type="ECO:0000256" key="8">
    <source>
        <dbReference type="ARBA" id="ARBA00049244"/>
    </source>
</evidence>
<evidence type="ECO:0000256" key="5">
    <source>
        <dbReference type="ARBA" id="ARBA00022695"/>
    </source>
</evidence>
<dbReference type="InterPro" id="IPR037160">
    <property type="entry name" value="DNA_Pol_thumb_sf"/>
</dbReference>
<dbReference type="NCBIfam" id="NF006375">
    <property type="entry name" value="PRK08609.1"/>
    <property type="match status" value="1"/>
</dbReference>
<keyword evidence="6" id="KW-0235">DNA replication</keyword>
<dbReference type="InterPro" id="IPR043519">
    <property type="entry name" value="NT_sf"/>
</dbReference>
<evidence type="ECO:0000259" key="9">
    <source>
        <dbReference type="SMART" id="SM00278"/>
    </source>
</evidence>
<evidence type="ECO:0000313" key="13">
    <source>
        <dbReference type="Proteomes" id="UP000262583"/>
    </source>
</evidence>
<dbReference type="Gene3D" id="1.10.150.20">
    <property type="entry name" value="5' to 3' exonuclease, C-terminal subdomain"/>
    <property type="match status" value="1"/>
</dbReference>
<keyword evidence="4" id="KW-0808">Transferase</keyword>
<evidence type="ECO:0000313" key="12">
    <source>
        <dbReference type="EMBL" id="AXA35936.1"/>
    </source>
</evidence>
<dbReference type="Gene3D" id="3.30.210.10">
    <property type="entry name" value="DNA polymerase, thumb domain"/>
    <property type="match status" value="1"/>
</dbReference>
<reference evidence="12 13" key="1">
    <citation type="submission" date="2018-05" db="EMBL/GenBank/DDBJ databases">
        <title>A metagenomic window into the 2 km-deep terrestrial subsurface aquifer revealed taxonomically and functionally diverse microbial community comprising novel uncultured bacterial lineages.</title>
        <authorList>
            <person name="Kadnikov V.V."/>
            <person name="Mardanov A.V."/>
            <person name="Beletsky A.V."/>
            <person name="Banks D."/>
            <person name="Pimenov N.V."/>
            <person name="Frank Y.A."/>
            <person name="Karnachuk O.V."/>
            <person name="Ravin N.V."/>
        </authorList>
    </citation>
    <scope>NUCLEOTIDE SEQUENCE [LARGE SCALE GENOMIC DNA]</scope>
    <source>
        <strain evidence="12">BY</strain>
    </source>
</reference>
<dbReference type="GO" id="GO:0005829">
    <property type="term" value="C:cytosol"/>
    <property type="evidence" value="ECO:0007669"/>
    <property type="project" value="TreeGrafter"/>
</dbReference>
<dbReference type="GO" id="GO:0006281">
    <property type="term" value="P:DNA repair"/>
    <property type="evidence" value="ECO:0007669"/>
    <property type="project" value="InterPro"/>
</dbReference>
<feature type="domain" description="Helix-hairpin-helix DNA-binding motif class 1" evidence="9">
    <location>
        <begin position="130"/>
        <end position="149"/>
    </location>
</feature>
<dbReference type="InterPro" id="IPR003141">
    <property type="entry name" value="Pol/His_phosphatase_N"/>
</dbReference>
<dbReference type="EMBL" id="CP030759">
    <property type="protein sequence ID" value="AXA35936.1"/>
    <property type="molecule type" value="Genomic_DNA"/>
</dbReference>
<sequence>MGLALDKAAIIQLLERIAFLLEYQGANPFKVRAFANAARALQNRPESLEELVSPGKLEEIEGIGKSIAGVIREAANTGTCKEYEELRQQAPEGFDELIKIPNLGPKKLRALVENLGIRTIADLENACREGRVAKLPGFGLKSEEKLLAGIEQIKRFAGQWLYAEALDYALRIRDTLERLPAAIAVAPAGSLRRCKEIVRDLDFVVASETPEEVIQAFVTHNAVVRILSQGTTKASVLLQNGMQADLRVVDQESFAAALQYFTGSKEHNTKLRGRARKMGYRLNEYGLFETSSSSSEDEPADPLAGRRLSLASEEELYGALGLQYIDPELREDMGEIEAAEEGKLPALVRLEDYRGVLHCHSTWSDGRTSIAELAEAAMVEWKWEYLAICDHSQVATYANGVKIEDLRRQHAEIDAINRKLQPRGFQVLKGCECDILADGSLDYPDEVLKAMELVVVSVHSRFQMSEEEMTERLIRAIRHPYADILGHVSGRLLLARDAYAVDYQRIFEVAAEWGTIIEINGDPNRLDLDWRLCKRAKEMGIKFAVNPDAHSREGLANVKYGINVARKGWLEPADVVNCLPLEEFKSLIHKLRKRKLEKLK</sequence>
<dbReference type="CDD" id="cd00141">
    <property type="entry name" value="NT_POLXc"/>
    <property type="match status" value="1"/>
</dbReference>
<protein>
    <recommendedName>
        <fullName evidence="2">DNA-directed DNA polymerase</fullName>
        <ecNumber evidence="2">2.7.7.7</ecNumber>
    </recommendedName>
</protein>
<dbReference type="InterPro" id="IPR003583">
    <property type="entry name" value="Hlx-hairpin-Hlx_DNA-bd_motif"/>
</dbReference>
<dbReference type="InterPro" id="IPR002054">
    <property type="entry name" value="DNA-dir_DNA_pol_X"/>
</dbReference>
<evidence type="ECO:0000256" key="7">
    <source>
        <dbReference type="ARBA" id="ARBA00022932"/>
    </source>
</evidence>